<sequence length="370" mass="38037">MRKSTAAVAAAAAVAGLVTAAAPAGATGCTPEIRSLDALPSGPAGDGGTVYGFGRGDLAVGTSRGLPVYWKGSAVHAVPLPDGWTNGAVTSVGDSGLMVGTLRRGFDGAAAFSYRPGDAAVRLLTGTAHDVSAAVNEGGRMATSENGVGREWAGGRVVRELPLPADALPNSRVSVSAVNKRGDILGHVSGESYDPVTDETAFRGSPVVWPAGGYPPYALEVWNQGDPTFDVIATGIDNRGRVVGHEWQHWRELSHHRPATWKRPYDALPAEPGRLAGEAELALAGISPGTGAVVGRAVSYEEGWPKSSQPAYWPGTGPVLALPGGSGPRRGAAQAVTDDDRVGGTVLDEHGLGTPTVWTCASKQAYRPQN</sequence>
<keyword evidence="1" id="KW-0732">Signal</keyword>
<dbReference type="AlphaFoldDB" id="A0A344U1L2"/>
<evidence type="ECO:0000313" key="2">
    <source>
        <dbReference type="EMBL" id="AXE24783.1"/>
    </source>
</evidence>
<name>A0A344U1L2_9ACTN</name>
<evidence type="ECO:0000256" key="1">
    <source>
        <dbReference type="SAM" id="SignalP"/>
    </source>
</evidence>
<dbReference type="EMBL" id="CP030862">
    <property type="protein sequence ID" value="AXE24783.1"/>
    <property type="molecule type" value="Genomic_DNA"/>
</dbReference>
<feature type="chain" id="PRO_5039033460" evidence="1">
    <location>
        <begin position="21"/>
        <end position="370"/>
    </location>
</feature>
<feature type="signal peptide" evidence="1">
    <location>
        <begin position="1"/>
        <end position="20"/>
    </location>
</feature>
<dbReference type="OrthoDB" id="4209370at2"/>
<dbReference type="RefSeq" id="WP_114055972.1">
    <property type="nucleotide sequence ID" value="NZ_CP030862.1"/>
</dbReference>
<dbReference type="PROSITE" id="PS51257">
    <property type="entry name" value="PROKAR_LIPOPROTEIN"/>
    <property type="match status" value="1"/>
</dbReference>
<keyword evidence="3" id="KW-1185">Reference proteome</keyword>
<accession>A0A344U1L2</accession>
<dbReference type="Proteomes" id="UP000252004">
    <property type="component" value="Chromosome"/>
</dbReference>
<dbReference type="KEGG" id="sgz:C0216_16195"/>
<protein>
    <submittedName>
        <fullName evidence="2">Uncharacterized protein</fullName>
    </submittedName>
</protein>
<organism evidence="2 3">
    <name type="scientific">Streptomyces globosus</name>
    <dbReference type="NCBI Taxonomy" id="68209"/>
    <lineage>
        <taxon>Bacteria</taxon>
        <taxon>Bacillati</taxon>
        <taxon>Actinomycetota</taxon>
        <taxon>Actinomycetes</taxon>
        <taxon>Kitasatosporales</taxon>
        <taxon>Streptomycetaceae</taxon>
        <taxon>Streptomyces</taxon>
    </lineage>
</organism>
<proteinExistence type="predicted"/>
<gene>
    <name evidence="2" type="ORF">C0216_16195</name>
</gene>
<evidence type="ECO:0000313" key="3">
    <source>
        <dbReference type="Proteomes" id="UP000252004"/>
    </source>
</evidence>
<reference evidence="2 3" key="1">
    <citation type="submission" date="2018-01" db="EMBL/GenBank/DDBJ databases">
        <title>Draft genome Sequence of streptomyces globosus LZH-48.</title>
        <authorList>
            <person name="Ran K."/>
            <person name="Li Z."/>
            <person name="Wei S."/>
            <person name="Dong R."/>
        </authorList>
    </citation>
    <scope>NUCLEOTIDE SEQUENCE [LARGE SCALE GENOMIC DNA]</scope>
    <source>
        <strain evidence="2 3">LZH-48</strain>
    </source>
</reference>